<comment type="caution">
    <text evidence="8">The sequence shown here is derived from an EMBL/GenBank/DDBJ whole genome shotgun (WGS) entry which is preliminary data.</text>
</comment>
<evidence type="ECO:0000256" key="2">
    <source>
        <dbReference type="ARBA" id="ARBA00022980"/>
    </source>
</evidence>
<dbReference type="Pfam" id="PF01632">
    <property type="entry name" value="Ribosomal_L35p"/>
    <property type="match status" value="1"/>
</dbReference>
<dbReference type="GO" id="GO:0003735">
    <property type="term" value="F:structural constituent of ribosome"/>
    <property type="evidence" value="ECO:0007669"/>
    <property type="project" value="InterPro"/>
</dbReference>
<evidence type="ECO:0000256" key="7">
    <source>
        <dbReference type="SAM" id="MobiDB-lite"/>
    </source>
</evidence>
<dbReference type="SUPFAM" id="SSF143034">
    <property type="entry name" value="L35p-like"/>
    <property type="match status" value="1"/>
</dbReference>
<evidence type="ECO:0000256" key="1">
    <source>
        <dbReference type="ARBA" id="ARBA00006598"/>
    </source>
</evidence>
<organism evidence="8 9">
    <name type="scientific">Thalassobaculum litoreum DSM 18839</name>
    <dbReference type="NCBI Taxonomy" id="1123362"/>
    <lineage>
        <taxon>Bacteria</taxon>
        <taxon>Pseudomonadati</taxon>
        <taxon>Pseudomonadota</taxon>
        <taxon>Alphaproteobacteria</taxon>
        <taxon>Rhodospirillales</taxon>
        <taxon>Thalassobaculaceae</taxon>
        <taxon>Thalassobaculum</taxon>
    </lineage>
</organism>
<dbReference type="PANTHER" id="PTHR33343:SF1">
    <property type="entry name" value="LARGE RIBOSOMAL SUBUNIT PROTEIN BL35M"/>
    <property type="match status" value="1"/>
</dbReference>
<dbReference type="Gene3D" id="4.10.410.60">
    <property type="match status" value="1"/>
</dbReference>
<dbReference type="InterPro" id="IPR021137">
    <property type="entry name" value="Ribosomal_bL35-like"/>
</dbReference>
<protein>
    <recommendedName>
        <fullName evidence="4 5">Large ribosomal subunit protein bL35</fullName>
    </recommendedName>
</protein>
<dbReference type="GO" id="GO:0022625">
    <property type="term" value="C:cytosolic large ribosomal subunit"/>
    <property type="evidence" value="ECO:0007669"/>
    <property type="project" value="TreeGrafter"/>
</dbReference>
<feature type="compositionally biased region" description="Basic residues" evidence="7">
    <location>
        <begin position="1"/>
        <end position="14"/>
    </location>
</feature>
<reference evidence="8 9" key="1">
    <citation type="submission" date="2016-10" db="EMBL/GenBank/DDBJ databases">
        <authorList>
            <person name="Varghese N."/>
            <person name="Submissions S."/>
        </authorList>
    </citation>
    <scope>NUCLEOTIDE SEQUENCE [LARGE SCALE GENOMIC DNA]</scope>
    <source>
        <strain evidence="8 9">DSM 18839</strain>
    </source>
</reference>
<comment type="similarity">
    <text evidence="1 5 6">Belongs to the bacterial ribosomal protein bL35 family.</text>
</comment>
<dbReference type="InterPro" id="IPR001706">
    <property type="entry name" value="Ribosomal_bL35"/>
</dbReference>
<keyword evidence="3 5" id="KW-0687">Ribonucleoprotein</keyword>
<dbReference type="Proteomes" id="UP000198615">
    <property type="component" value="Unassembled WGS sequence"/>
</dbReference>
<dbReference type="OrthoDB" id="9804851at2"/>
<sequence>MPKMKTKSSVKGRFRTTGSGKIKGNVAYKRHMLRRRSQKMKRQARGTFVLAEADQKIVKRFMPYG</sequence>
<dbReference type="NCBIfam" id="TIGR00001">
    <property type="entry name" value="rpmI_bact"/>
    <property type="match status" value="1"/>
</dbReference>
<dbReference type="FunFam" id="4.10.410.60:FF:000001">
    <property type="entry name" value="50S ribosomal protein L35"/>
    <property type="match status" value="1"/>
</dbReference>
<name>A0A8G2BM69_9PROT</name>
<dbReference type="RefSeq" id="WP_028795848.1">
    <property type="nucleotide sequence ID" value="NZ_FNBW01000014.1"/>
</dbReference>
<dbReference type="EMBL" id="FNBW01000014">
    <property type="protein sequence ID" value="SDG32151.1"/>
    <property type="molecule type" value="Genomic_DNA"/>
</dbReference>
<dbReference type="GO" id="GO:0006412">
    <property type="term" value="P:translation"/>
    <property type="evidence" value="ECO:0007669"/>
    <property type="project" value="UniProtKB-UniRule"/>
</dbReference>
<proteinExistence type="inferred from homology"/>
<keyword evidence="2 5" id="KW-0689">Ribosomal protein</keyword>
<dbReference type="HAMAP" id="MF_00514">
    <property type="entry name" value="Ribosomal_bL35"/>
    <property type="match status" value="1"/>
</dbReference>
<evidence type="ECO:0000313" key="9">
    <source>
        <dbReference type="Proteomes" id="UP000198615"/>
    </source>
</evidence>
<evidence type="ECO:0000256" key="5">
    <source>
        <dbReference type="HAMAP-Rule" id="MF_00514"/>
    </source>
</evidence>
<dbReference type="InterPro" id="IPR037229">
    <property type="entry name" value="Ribosomal_bL35_sf"/>
</dbReference>
<keyword evidence="9" id="KW-1185">Reference proteome</keyword>
<evidence type="ECO:0000313" key="8">
    <source>
        <dbReference type="EMBL" id="SDG32151.1"/>
    </source>
</evidence>
<dbReference type="PANTHER" id="PTHR33343">
    <property type="entry name" value="54S RIBOSOMAL PROTEIN BL35M"/>
    <property type="match status" value="1"/>
</dbReference>
<feature type="region of interest" description="Disordered" evidence="7">
    <location>
        <begin position="1"/>
        <end position="28"/>
    </location>
</feature>
<evidence type="ECO:0000256" key="3">
    <source>
        <dbReference type="ARBA" id="ARBA00023274"/>
    </source>
</evidence>
<dbReference type="PRINTS" id="PR00064">
    <property type="entry name" value="RIBOSOMALL35"/>
</dbReference>
<evidence type="ECO:0000256" key="6">
    <source>
        <dbReference type="RuleBase" id="RU000568"/>
    </source>
</evidence>
<accession>A0A8G2BM69</accession>
<dbReference type="AlphaFoldDB" id="A0A8G2BM69"/>
<evidence type="ECO:0000256" key="4">
    <source>
        <dbReference type="ARBA" id="ARBA00071664"/>
    </source>
</evidence>
<gene>
    <name evidence="5" type="primary">rpmI</name>
    <name evidence="8" type="ORF">SAMN05660686_04036</name>
</gene>